<comment type="caution">
    <text evidence="3">The sequence shown here is derived from an EMBL/GenBank/DDBJ whole genome shotgun (WGS) entry which is preliminary data.</text>
</comment>
<dbReference type="AlphaFoldDB" id="A0AAW0DJT4"/>
<name>A0AAW0DJT4_9AGAR</name>
<organism evidence="3 4">
    <name type="scientific">Paramarasmius palmivorus</name>
    <dbReference type="NCBI Taxonomy" id="297713"/>
    <lineage>
        <taxon>Eukaryota</taxon>
        <taxon>Fungi</taxon>
        <taxon>Dikarya</taxon>
        <taxon>Basidiomycota</taxon>
        <taxon>Agaricomycotina</taxon>
        <taxon>Agaricomycetes</taxon>
        <taxon>Agaricomycetidae</taxon>
        <taxon>Agaricales</taxon>
        <taxon>Marasmiineae</taxon>
        <taxon>Marasmiaceae</taxon>
        <taxon>Paramarasmius</taxon>
    </lineage>
</organism>
<proteinExistence type="inferred from homology"/>
<protein>
    <submittedName>
        <fullName evidence="3">Uncharacterized protein</fullName>
    </submittedName>
</protein>
<dbReference type="Pfam" id="PF01784">
    <property type="entry name" value="DUF34_NIF3"/>
    <property type="match status" value="1"/>
</dbReference>
<evidence type="ECO:0000256" key="1">
    <source>
        <dbReference type="ARBA" id="ARBA00006964"/>
    </source>
</evidence>
<dbReference type="InterPro" id="IPR002678">
    <property type="entry name" value="DUF34/NIF3"/>
</dbReference>
<dbReference type="Proteomes" id="UP001383192">
    <property type="component" value="Unassembled WGS sequence"/>
</dbReference>
<reference evidence="3 4" key="1">
    <citation type="submission" date="2024-01" db="EMBL/GenBank/DDBJ databases">
        <title>A draft genome for a cacao thread blight-causing isolate of Paramarasmius palmivorus.</title>
        <authorList>
            <person name="Baruah I.K."/>
            <person name="Bukari Y."/>
            <person name="Amoako-Attah I."/>
            <person name="Meinhardt L.W."/>
            <person name="Bailey B.A."/>
            <person name="Cohen S.P."/>
        </authorList>
    </citation>
    <scope>NUCLEOTIDE SEQUENCE [LARGE SCALE GENOMIC DNA]</scope>
    <source>
        <strain evidence="3 4">GH-12</strain>
    </source>
</reference>
<dbReference type="EMBL" id="JAYKXP010000012">
    <property type="protein sequence ID" value="KAK7051445.1"/>
    <property type="molecule type" value="Genomic_DNA"/>
</dbReference>
<dbReference type="PANTHER" id="PTHR13799">
    <property type="entry name" value="NGG1 INTERACTING FACTOR 3"/>
    <property type="match status" value="1"/>
</dbReference>
<dbReference type="GO" id="GO:0005739">
    <property type="term" value="C:mitochondrion"/>
    <property type="evidence" value="ECO:0007669"/>
    <property type="project" value="TreeGrafter"/>
</dbReference>
<dbReference type="PANTHER" id="PTHR13799:SF13">
    <property type="entry name" value="NIF3-LIKE PROTEIN 1"/>
    <property type="match status" value="1"/>
</dbReference>
<comment type="similarity">
    <text evidence="1">Belongs to the GTP cyclohydrolase I type 2/NIF3 family.</text>
</comment>
<sequence length="225" mass="23989">MGRIAPLRLAEKWDNGLQALTLASPLQSTLLRCAAEGISVFSPHTSIDSVWGGVNDWLAEGVMDSQSGGTVLALVEEKLSPTGESEGAEGRLVTLEKPISFEVLVSRIKNHLNLSQIQVGRASDVALRSRPVQTIAICAGSGGSMLVGKPADVYFTGEMSHHEVLAAVAAGKHVILCGHTNTERGYLPVLASKLRDELGRQGVGYNFENVEVLVSKSDKHPLEIL</sequence>
<dbReference type="InterPro" id="IPR036069">
    <property type="entry name" value="DUF34/NIF3_sf"/>
</dbReference>
<feature type="binding site" evidence="2">
    <location>
        <position position="179"/>
    </location>
    <ligand>
        <name>a divalent metal cation</name>
        <dbReference type="ChEBI" id="CHEBI:60240"/>
        <label>1</label>
    </ligand>
</feature>
<evidence type="ECO:0000313" key="4">
    <source>
        <dbReference type="Proteomes" id="UP001383192"/>
    </source>
</evidence>
<feature type="binding site" evidence="2">
    <location>
        <position position="48"/>
    </location>
    <ligand>
        <name>a divalent metal cation</name>
        <dbReference type="ChEBI" id="CHEBI:60240"/>
        <label>1</label>
    </ligand>
</feature>
<evidence type="ECO:0000313" key="3">
    <source>
        <dbReference type="EMBL" id="KAK7051445.1"/>
    </source>
</evidence>
<accession>A0AAW0DJT4</accession>
<dbReference type="SUPFAM" id="SSF102705">
    <property type="entry name" value="NIF3 (NGG1p interacting factor 3)-like"/>
    <property type="match status" value="1"/>
</dbReference>
<gene>
    <name evidence="3" type="ORF">VNI00_004419</name>
</gene>
<evidence type="ECO:0000256" key="2">
    <source>
        <dbReference type="PIRSR" id="PIRSR602678-1"/>
    </source>
</evidence>
<keyword evidence="2" id="KW-0479">Metal-binding</keyword>
<feature type="binding site" evidence="2">
    <location>
        <position position="183"/>
    </location>
    <ligand>
        <name>a divalent metal cation</name>
        <dbReference type="ChEBI" id="CHEBI:60240"/>
        <label>1</label>
    </ligand>
</feature>
<dbReference type="Gene3D" id="3.40.1390.30">
    <property type="entry name" value="NIF3 (NGG1p interacting factor 3)-like"/>
    <property type="match status" value="1"/>
</dbReference>
<dbReference type="GO" id="GO:0046872">
    <property type="term" value="F:metal ion binding"/>
    <property type="evidence" value="ECO:0007669"/>
    <property type="project" value="UniProtKB-KW"/>
</dbReference>
<keyword evidence="4" id="KW-1185">Reference proteome</keyword>